<protein>
    <submittedName>
        <fullName evidence="3">PucR family transcriptional regulator</fullName>
    </submittedName>
</protein>
<dbReference type="InterPro" id="IPR042070">
    <property type="entry name" value="PucR_C-HTH_sf"/>
</dbReference>
<keyword evidence="1" id="KW-1133">Transmembrane helix</keyword>
<dbReference type="InterPro" id="IPR025736">
    <property type="entry name" value="PucR_C-HTH_dom"/>
</dbReference>
<evidence type="ECO:0000313" key="3">
    <source>
        <dbReference type="EMBL" id="MFD1533874.1"/>
    </source>
</evidence>
<dbReference type="SUPFAM" id="SSF52091">
    <property type="entry name" value="SpoIIaa-like"/>
    <property type="match status" value="1"/>
</dbReference>
<dbReference type="InterPro" id="IPR051448">
    <property type="entry name" value="CdaR-like_regulators"/>
</dbReference>
<dbReference type="RefSeq" id="WP_343977693.1">
    <property type="nucleotide sequence ID" value="NZ_BAAAJG010000009.1"/>
</dbReference>
<dbReference type="PANTHER" id="PTHR33744">
    <property type="entry name" value="CARBOHYDRATE DIACID REGULATOR"/>
    <property type="match status" value="1"/>
</dbReference>
<name>A0ABW4FTQ1_9PSEU</name>
<keyword evidence="1" id="KW-0472">Membrane</keyword>
<keyword evidence="4" id="KW-1185">Reference proteome</keyword>
<reference evidence="4" key="1">
    <citation type="journal article" date="2019" name="Int. J. Syst. Evol. Microbiol.">
        <title>The Global Catalogue of Microorganisms (GCM) 10K type strain sequencing project: providing services to taxonomists for standard genome sequencing and annotation.</title>
        <authorList>
            <consortium name="The Broad Institute Genomics Platform"/>
            <consortium name="The Broad Institute Genome Sequencing Center for Infectious Disease"/>
            <person name="Wu L."/>
            <person name="Ma J."/>
        </authorList>
    </citation>
    <scope>NUCLEOTIDE SEQUENCE [LARGE SCALE GENOMIC DNA]</scope>
    <source>
        <strain evidence="4">JCM 12165</strain>
    </source>
</reference>
<feature type="transmembrane region" description="Helical" evidence="1">
    <location>
        <begin position="12"/>
        <end position="32"/>
    </location>
</feature>
<evidence type="ECO:0000259" key="2">
    <source>
        <dbReference type="Pfam" id="PF13556"/>
    </source>
</evidence>
<gene>
    <name evidence="3" type="ORF">ACFSCY_31105</name>
</gene>
<proteinExistence type="predicted"/>
<dbReference type="InterPro" id="IPR036513">
    <property type="entry name" value="STAS_dom_sf"/>
</dbReference>
<comment type="caution">
    <text evidence="3">The sequence shown here is derived from an EMBL/GenBank/DDBJ whole genome shotgun (WGS) entry which is preliminary data.</text>
</comment>
<accession>A0ABW4FTQ1</accession>
<feature type="domain" description="PucR C-terminal helix-turn-helix" evidence="2">
    <location>
        <begin position="166"/>
        <end position="224"/>
    </location>
</feature>
<organism evidence="3 4">
    <name type="scientific">Pseudonocardia aurantiaca</name>
    <dbReference type="NCBI Taxonomy" id="75290"/>
    <lineage>
        <taxon>Bacteria</taxon>
        <taxon>Bacillati</taxon>
        <taxon>Actinomycetota</taxon>
        <taxon>Actinomycetes</taxon>
        <taxon>Pseudonocardiales</taxon>
        <taxon>Pseudonocardiaceae</taxon>
        <taxon>Pseudonocardia</taxon>
    </lineage>
</organism>
<evidence type="ECO:0000313" key="4">
    <source>
        <dbReference type="Proteomes" id="UP001597145"/>
    </source>
</evidence>
<sequence length="246" mass="26676">MNDAIEVVVQLGIGYALVLLIGVLSIQTMAALRTRLTDVLHQAGCVVADVSRLELRHPGCVSVFGAAVEQAGGWPAARLALTGASPRMVTHLSSRHVRATVPVADSVLAALAMTDQPPRQARTEPEHDEGSPRITALAQTDPEGARFVQEWLGLLIEHDAFGRSQLVTTLSTFLECDCDHEGTARALGIHRSTVRYRIQRVGEITQLDLHNAEMRYFLRAATRILDRSAALVDAGTSNPERTSTDQ</sequence>
<dbReference type="Pfam" id="PF13556">
    <property type="entry name" value="HTH_30"/>
    <property type="match status" value="1"/>
</dbReference>
<dbReference type="PANTHER" id="PTHR33744:SF1">
    <property type="entry name" value="DNA-BINDING TRANSCRIPTIONAL ACTIVATOR ADER"/>
    <property type="match status" value="1"/>
</dbReference>
<keyword evidence="1" id="KW-0812">Transmembrane</keyword>
<dbReference type="Gene3D" id="1.10.10.2840">
    <property type="entry name" value="PucR C-terminal helix-turn-helix domain"/>
    <property type="match status" value="1"/>
</dbReference>
<evidence type="ECO:0000256" key="1">
    <source>
        <dbReference type="SAM" id="Phobius"/>
    </source>
</evidence>
<dbReference type="EMBL" id="JBHUCP010000026">
    <property type="protein sequence ID" value="MFD1533874.1"/>
    <property type="molecule type" value="Genomic_DNA"/>
</dbReference>
<dbReference type="Proteomes" id="UP001597145">
    <property type="component" value="Unassembled WGS sequence"/>
</dbReference>